<keyword evidence="2" id="KW-1185">Reference proteome</keyword>
<dbReference type="PROSITE" id="PS51318">
    <property type="entry name" value="TAT"/>
    <property type="match status" value="1"/>
</dbReference>
<dbReference type="InterPro" id="IPR006311">
    <property type="entry name" value="TAT_signal"/>
</dbReference>
<organism evidence="1 2">
    <name type="scientific">Novosphingobium chloroacetimidivorans</name>
    <dbReference type="NCBI Taxonomy" id="1428314"/>
    <lineage>
        <taxon>Bacteria</taxon>
        <taxon>Pseudomonadati</taxon>
        <taxon>Pseudomonadota</taxon>
        <taxon>Alphaproteobacteria</taxon>
        <taxon>Sphingomonadales</taxon>
        <taxon>Sphingomonadaceae</taxon>
        <taxon>Novosphingobium</taxon>
    </lineage>
</organism>
<gene>
    <name evidence="1" type="ORF">HNO88_002397</name>
</gene>
<dbReference type="Proteomes" id="UP000555448">
    <property type="component" value="Unassembled WGS sequence"/>
</dbReference>
<dbReference type="AlphaFoldDB" id="A0A7W7NW92"/>
<sequence length="248" mass="25557">MNEVGLTFDARTPLGRRGFLSAGATLAGLVLVSGCTAGTGLGSASAGSARSVGGPAANSAEVARRLLELSSRNAFARLTAPDGFWNSAVARINMPVLFGRSAKGMPGVLRQPKFREQLLHRLNVIAEDGARAAAPQVEGAIRTLAFDNPDAIVHGEATAGTSYLRAKVGPTLVNAMIPALERLLRATDDPIVSQAVAALKDVNLADAAHALALGADNAIWYEIGGEESAIRRDPAKGGDPLLARAFAG</sequence>
<dbReference type="Pfam" id="PF13852">
    <property type="entry name" value="DUF4197"/>
    <property type="match status" value="1"/>
</dbReference>
<dbReference type="CDD" id="cd22958">
    <property type="entry name" value="DD_DPY30_SDC1-like"/>
    <property type="match status" value="1"/>
</dbReference>
<evidence type="ECO:0000313" key="1">
    <source>
        <dbReference type="EMBL" id="MBB4859071.1"/>
    </source>
</evidence>
<evidence type="ECO:0000313" key="2">
    <source>
        <dbReference type="Proteomes" id="UP000555448"/>
    </source>
</evidence>
<proteinExistence type="predicted"/>
<dbReference type="EMBL" id="JACHLR010000009">
    <property type="protein sequence ID" value="MBB4859071.1"/>
    <property type="molecule type" value="Genomic_DNA"/>
</dbReference>
<reference evidence="1 2" key="1">
    <citation type="submission" date="2020-08" db="EMBL/GenBank/DDBJ databases">
        <title>Functional genomics of gut bacteria from endangered species of beetles.</title>
        <authorList>
            <person name="Carlos-Shanley C."/>
        </authorList>
    </citation>
    <scope>NUCLEOTIDE SEQUENCE [LARGE SCALE GENOMIC DNA]</scope>
    <source>
        <strain evidence="1 2">S00245</strain>
    </source>
</reference>
<accession>A0A7W7NW92</accession>
<protein>
    <recommendedName>
        <fullName evidence="3">DUF4197 domain-containing protein</fullName>
    </recommendedName>
</protein>
<name>A0A7W7NW92_9SPHN</name>
<comment type="caution">
    <text evidence="1">The sequence shown here is derived from an EMBL/GenBank/DDBJ whole genome shotgun (WGS) entry which is preliminary data.</text>
</comment>
<dbReference type="InterPro" id="IPR025245">
    <property type="entry name" value="DUF4197"/>
</dbReference>
<evidence type="ECO:0008006" key="3">
    <source>
        <dbReference type="Google" id="ProtNLM"/>
    </source>
</evidence>
<dbReference type="RefSeq" id="WP_184245320.1">
    <property type="nucleotide sequence ID" value="NZ_JACHLR010000009.1"/>
</dbReference>